<evidence type="ECO:0000313" key="3">
    <source>
        <dbReference type="Proteomes" id="UP000317977"/>
    </source>
</evidence>
<protein>
    <recommendedName>
        <fullName evidence="4">DUF2752 domain-containing protein</fullName>
    </recommendedName>
</protein>
<dbReference type="EMBL" id="SJPX01000004">
    <property type="protein sequence ID" value="TWU49671.1"/>
    <property type="molecule type" value="Genomic_DNA"/>
</dbReference>
<feature type="transmembrane region" description="Helical" evidence="1">
    <location>
        <begin position="123"/>
        <end position="141"/>
    </location>
</feature>
<keyword evidence="1" id="KW-0812">Transmembrane</keyword>
<accession>A0A5C6EQ37</accession>
<feature type="transmembrane region" description="Helical" evidence="1">
    <location>
        <begin position="14"/>
        <end position="38"/>
    </location>
</feature>
<dbReference type="OrthoDB" id="285957at2"/>
<dbReference type="Pfam" id="PF10825">
    <property type="entry name" value="DUF2752"/>
    <property type="match status" value="1"/>
</dbReference>
<dbReference type="RefSeq" id="WP_146535887.1">
    <property type="nucleotide sequence ID" value="NZ_SJPX01000004.1"/>
</dbReference>
<organism evidence="2 3">
    <name type="scientific">Rubripirellula reticaptiva</name>
    <dbReference type="NCBI Taxonomy" id="2528013"/>
    <lineage>
        <taxon>Bacteria</taxon>
        <taxon>Pseudomonadati</taxon>
        <taxon>Planctomycetota</taxon>
        <taxon>Planctomycetia</taxon>
        <taxon>Pirellulales</taxon>
        <taxon>Pirellulaceae</taxon>
        <taxon>Rubripirellula</taxon>
    </lineage>
</organism>
<reference evidence="2 3" key="1">
    <citation type="submission" date="2019-02" db="EMBL/GenBank/DDBJ databases">
        <title>Deep-cultivation of Planctomycetes and their phenomic and genomic characterization uncovers novel biology.</title>
        <authorList>
            <person name="Wiegand S."/>
            <person name="Jogler M."/>
            <person name="Boedeker C."/>
            <person name="Pinto D."/>
            <person name="Vollmers J."/>
            <person name="Rivas-Marin E."/>
            <person name="Kohn T."/>
            <person name="Peeters S.H."/>
            <person name="Heuer A."/>
            <person name="Rast P."/>
            <person name="Oberbeckmann S."/>
            <person name="Bunk B."/>
            <person name="Jeske O."/>
            <person name="Meyerdierks A."/>
            <person name="Storesund J.E."/>
            <person name="Kallscheuer N."/>
            <person name="Luecker S."/>
            <person name="Lage O.M."/>
            <person name="Pohl T."/>
            <person name="Merkel B.J."/>
            <person name="Hornburger P."/>
            <person name="Mueller R.-W."/>
            <person name="Bruemmer F."/>
            <person name="Labrenz M."/>
            <person name="Spormann A.M."/>
            <person name="Op Den Camp H."/>
            <person name="Overmann J."/>
            <person name="Amann R."/>
            <person name="Jetten M.S.M."/>
            <person name="Mascher T."/>
            <person name="Medema M.H."/>
            <person name="Devos D.P."/>
            <person name="Kaster A.-K."/>
            <person name="Ovreas L."/>
            <person name="Rohde M."/>
            <person name="Galperin M.Y."/>
            <person name="Jogler C."/>
        </authorList>
    </citation>
    <scope>NUCLEOTIDE SEQUENCE [LARGE SCALE GENOMIC DNA]</scope>
    <source>
        <strain evidence="2 3">Poly59</strain>
    </source>
</reference>
<evidence type="ECO:0000256" key="1">
    <source>
        <dbReference type="SAM" id="Phobius"/>
    </source>
</evidence>
<feature type="transmembrane region" description="Helical" evidence="1">
    <location>
        <begin position="89"/>
        <end position="111"/>
    </location>
</feature>
<keyword evidence="3" id="KW-1185">Reference proteome</keyword>
<keyword evidence="1" id="KW-0472">Membrane</keyword>
<dbReference type="InterPro" id="IPR021215">
    <property type="entry name" value="DUF2752"/>
</dbReference>
<name>A0A5C6EQ37_9BACT</name>
<sequence>MTGNSEFGGAVSSWPWRVVMMGTAAIPLGLLVVAAMLTPDLDGLGTHQQLGLPPCSMRMLFGIRCPACGMTTSWSHFTRGQWPSSLQSNVAGFLLAGLAVAFSPFAIRAAYSGKMPPWTAQKYATIALVAIGIVAATEWLARLALDS</sequence>
<keyword evidence="1" id="KW-1133">Transmembrane helix</keyword>
<dbReference type="Proteomes" id="UP000317977">
    <property type="component" value="Unassembled WGS sequence"/>
</dbReference>
<dbReference type="AlphaFoldDB" id="A0A5C6EQ37"/>
<evidence type="ECO:0008006" key="4">
    <source>
        <dbReference type="Google" id="ProtNLM"/>
    </source>
</evidence>
<gene>
    <name evidence="2" type="ORF">Poly59_42930</name>
</gene>
<comment type="caution">
    <text evidence="2">The sequence shown here is derived from an EMBL/GenBank/DDBJ whole genome shotgun (WGS) entry which is preliminary data.</text>
</comment>
<proteinExistence type="predicted"/>
<evidence type="ECO:0000313" key="2">
    <source>
        <dbReference type="EMBL" id="TWU49671.1"/>
    </source>
</evidence>